<dbReference type="Pfam" id="PF17820">
    <property type="entry name" value="PDZ_6"/>
    <property type="match status" value="1"/>
</dbReference>
<dbReference type="PROSITE" id="PS51494">
    <property type="entry name" value="SPOIVB"/>
    <property type="match status" value="1"/>
</dbReference>
<keyword evidence="1" id="KW-0645">Protease</keyword>
<evidence type="ECO:0000313" key="4">
    <source>
        <dbReference type="EMBL" id="KMY50743.1"/>
    </source>
</evidence>
<dbReference type="NCBIfam" id="TIGR02860">
    <property type="entry name" value="spore_IV_B"/>
    <property type="match status" value="1"/>
</dbReference>
<dbReference type="RefSeq" id="WP_049682095.1">
    <property type="nucleotide sequence ID" value="NZ_LFZW01000001.1"/>
</dbReference>
<keyword evidence="1" id="KW-0378">Hydrolase</keyword>
<dbReference type="SUPFAM" id="SSF50156">
    <property type="entry name" value="PDZ domain-like"/>
    <property type="match status" value="1"/>
</dbReference>
<accession>A0A0K9GVT9</accession>
<keyword evidence="2" id="KW-1133">Transmembrane helix</keyword>
<dbReference type="Gene3D" id="2.30.42.10">
    <property type="match status" value="1"/>
</dbReference>
<dbReference type="SMART" id="SM00228">
    <property type="entry name" value="PDZ"/>
    <property type="match status" value="1"/>
</dbReference>
<protein>
    <submittedName>
        <fullName evidence="4">Peptidase S55</fullName>
    </submittedName>
</protein>
<feature type="domain" description="Peptidase S55" evidence="3">
    <location>
        <begin position="189"/>
        <end position="428"/>
    </location>
</feature>
<organism evidence="4 5">
    <name type="scientific">Peribacillus loiseleuriae</name>
    <dbReference type="NCBI Taxonomy" id="1679170"/>
    <lineage>
        <taxon>Bacteria</taxon>
        <taxon>Bacillati</taxon>
        <taxon>Bacillota</taxon>
        <taxon>Bacilli</taxon>
        <taxon>Bacillales</taxon>
        <taxon>Bacillaceae</taxon>
        <taxon>Peribacillus</taxon>
    </lineage>
</organism>
<evidence type="ECO:0000259" key="3">
    <source>
        <dbReference type="PROSITE" id="PS51494"/>
    </source>
</evidence>
<dbReference type="GO" id="GO:0008236">
    <property type="term" value="F:serine-type peptidase activity"/>
    <property type="evidence" value="ECO:0007669"/>
    <property type="project" value="UniProtKB-KW"/>
</dbReference>
<evidence type="ECO:0000256" key="2">
    <source>
        <dbReference type="SAM" id="Phobius"/>
    </source>
</evidence>
<keyword evidence="2" id="KW-0472">Membrane</keyword>
<gene>
    <name evidence="4" type="ORF">AC625_15475</name>
</gene>
<evidence type="ECO:0000313" key="5">
    <source>
        <dbReference type="Proteomes" id="UP000037146"/>
    </source>
</evidence>
<dbReference type="STRING" id="1679170.AC625_15475"/>
<dbReference type="InterPro" id="IPR009003">
    <property type="entry name" value="Peptidase_S1_PA"/>
</dbReference>
<evidence type="ECO:0000256" key="1">
    <source>
        <dbReference type="ARBA" id="ARBA00022825"/>
    </source>
</evidence>
<dbReference type="AlphaFoldDB" id="A0A0K9GVT9"/>
<dbReference type="EMBL" id="LFZW01000001">
    <property type="protein sequence ID" value="KMY50743.1"/>
    <property type="molecule type" value="Genomic_DNA"/>
</dbReference>
<reference evidence="5" key="1">
    <citation type="submission" date="2015-07" db="EMBL/GenBank/DDBJ databases">
        <title>Genome sequencing project for genomic taxonomy and phylogenomics of Bacillus-like bacteria.</title>
        <authorList>
            <person name="Liu B."/>
            <person name="Wang J."/>
            <person name="Zhu Y."/>
            <person name="Liu G."/>
            <person name="Chen Q."/>
            <person name="Chen Z."/>
            <person name="Lan J."/>
            <person name="Che J."/>
            <person name="Ge C."/>
            <person name="Shi H."/>
            <person name="Pan Z."/>
            <person name="Liu X."/>
        </authorList>
    </citation>
    <scope>NUCLEOTIDE SEQUENCE [LARGE SCALE GENOMIC DNA]</scope>
    <source>
        <strain evidence="5">FJAT-27997</strain>
    </source>
</reference>
<dbReference type="InterPro" id="IPR001478">
    <property type="entry name" value="PDZ"/>
</dbReference>
<name>A0A0K9GVT9_9BACI</name>
<feature type="transmembrane region" description="Helical" evidence="2">
    <location>
        <begin position="9"/>
        <end position="27"/>
    </location>
</feature>
<dbReference type="InterPro" id="IPR008763">
    <property type="entry name" value="Peptidase_S55"/>
</dbReference>
<keyword evidence="1" id="KW-0720">Serine protease</keyword>
<proteinExistence type="predicted"/>
<keyword evidence="2" id="KW-0812">Transmembrane</keyword>
<comment type="caution">
    <text evidence="4">The sequence shown here is derived from an EMBL/GenBank/DDBJ whole genome shotgun (WGS) entry which is preliminary data.</text>
</comment>
<dbReference type="InterPro" id="IPR014219">
    <property type="entry name" value="SpoIVB"/>
</dbReference>
<dbReference type="Pfam" id="PF05580">
    <property type="entry name" value="Peptidase_S55"/>
    <property type="match status" value="1"/>
</dbReference>
<dbReference type="SUPFAM" id="SSF50494">
    <property type="entry name" value="Trypsin-like serine proteases"/>
    <property type="match status" value="1"/>
</dbReference>
<sequence>MYKQWIKRIIGGILLVSLLTIGLYQPFREYISIPKKIVLFEGEQYSIRNTLAVHATTHSNEEGVTIQDEPGLLTLGADKPGTSELLLNVAGFPVKKVDVHVLKDFKVIPGGQSIGVKLNTLGVLVVGHHLVATGEGKKSPGEAAHVMIGDIITKINGQTIKKMSDVTPYVQQAGEKGEPLQLVISREKETIETNLLPLKDKNEGTYKLGLYIRDSAAGIGTMTFYHPETKKYGALGHVISDMDTKKPIVVKDGQIVQSTVTSIEKGSNGDPGEKLARFSSNKEIIGNINRNSPFGIFGKMKKEVGNGIADQPLPITLSHEVKEGPAKILTVLEGSTVEEFDVEIVSTIPQKFPAIKGIVLKVTDKKLLEKTGGIVQGMSGSPIIQNGKLVGAVTHVFVNDPTSGYGVHIEWMLNEAGIDIYEKSDPQEKAS</sequence>
<dbReference type="InterPro" id="IPR041489">
    <property type="entry name" value="PDZ_6"/>
</dbReference>
<keyword evidence="5" id="KW-1185">Reference proteome</keyword>
<dbReference type="PATRIC" id="fig|1679170.3.peg.3526"/>
<dbReference type="InterPro" id="IPR036034">
    <property type="entry name" value="PDZ_sf"/>
</dbReference>
<dbReference type="OrthoDB" id="9765242at2"/>
<dbReference type="Proteomes" id="UP000037146">
    <property type="component" value="Unassembled WGS sequence"/>
</dbReference>